<evidence type="ECO:0000313" key="2">
    <source>
        <dbReference type="EMBL" id="KAK7013105.1"/>
    </source>
</evidence>
<feature type="region of interest" description="Disordered" evidence="1">
    <location>
        <begin position="1"/>
        <end position="68"/>
    </location>
</feature>
<evidence type="ECO:0000256" key="1">
    <source>
        <dbReference type="SAM" id="MobiDB-lite"/>
    </source>
</evidence>
<reference evidence="2 3" key="1">
    <citation type="journal article" date="2024" name="J Genomics">
        <title>Draft genome sequencing and assembly of Favolaschia claudopus CIRM-BRFM 2984 isolated from oak limbs.</title>
        <authorList>
            <person name="Navarro D."/>
            <person name="Drula E."/>
            <person name="Chaduli D."/>
            <person name="Cazenave R."/>
            <person name="Ahrendt S."/>
            <person name="Wang J."/>
            <person name="Lipzen A."/>
            <person name="Daum C."/>
            <person name="Barry K."/>
            <person name="Grigoriev I.V."/>
            <person name="Favel A."/>
            <person name="Rosso M.N."/>
            <person name="Martin F."/>
        </authorList>
    </citation>
    <scope>NUCLEOTIDE SEQUENCE [LARGE SCALE GENOMIC DNA]</scope>
    <source>
        <strain evidence="2 3">CIRM-BRFM 2984</strain>
    </source>
</reference>
<gene>
    <name evidence="2" type="ORF">R3P38DRAFT_2789093</name>
</gene>
<keyword evidence="3" id="KW-1185">Reference proteome</keyword>
<dbReference type="Proteomes" id="UP001362999">
    <property type="component" value="Unassembled WGS sequence"/>
</dbReference>
<organism evidence="2 3">
    <name type="scientific">Favolaschia claudopus</name>
    <dbReference type="NCBI Taxonomy" id="2862362"/>
    <lineage>
        <taxon>Eukaryota</taxon>
        <taxon>Fungi</taxon>
        <taxon>Dikarya</taxon>
        <taxon>Basidiomycota</taxon>
        <taxon>Agaricomycotina</taxon>
        <taxon>Agaricomycetes</taxon>
        <taxon>Agaricomycetidae</taxon>
        <taxon>Agaricales</taxon>
        <taxon>Marasmiineae</taxon>
        <taxon>Mycenaceae</taxon>
        <taxon>Favolaschia</taxon>
    </lineage>
</organism>
<feature type="compositionally biased region" description="Basic and acidic residues" evidence="1">
    <location>
        <begin position="21"/>
        <end position="56"/>
    </location>
</feature>
<comment type="caution">
    <text evidence="2">The sequence shown here is derived from an EMBL/GenBank/DDBJ whole genome shotgun (WGS) entry which is preliminary data.</text>
</comment>
<proteinExistence type="predicted"/>
<name>A0AAW0AK64_9AGAR</name>
<dbReference type="EMBL" id="JAWWNJ010000061">
    <property type="protein sequence ID" value="KAK7013105.1"/>
    <property type="molecule type" value="Genomic_DNA"/>
</dbReference>
<sequence>MPIQQQPQQAVLAAKPTPTMRCHDTSPSGERDFDRRQANARPRRSEQRRDSFDTTYRRPAPGTSAEVSFHDFSTRRIAVPRATLSVLAAGRLTPPPTRKAAAARIPVTIWIFFPRAGPRVWAAGRLTPAPDLSSSETCSPQFPSSIFRRPLSNVSTPLNQNLSAARLHHHHQALKSKFDFFARPPSDASGCPSGNFLPAARATSSSSARETPNRKFEIRCSRERGFDSAGVQCWFFSSAARRTSKFSTYSTAAANLSSPRSRGILSSLRGEVSVFSSAARHLAQVSILQVLQEFAFMNTNALKASNTQWDLQEYEGIRILVFYPWVVSTSRSVNLDLRSVEYVLGPLKRLGKRASQGSKNQNFLPGSK</sequence>
<accession>A0AAW0AK64</accession>
<protein>
    <submittedName>
        <fullName evidence="2">Uncharacterized protein</fullName>
    </submittedName>
</protein>
<dbReference type="AlphaFoldDB" id="A0AAW0AK64"/>
<evidence type="ECO:0000313" key="3">
    <source>
        <dbReference type="Proteomes" id="UP001362999"/>
    </source>
</evidence>